<dbReference type="EMBL" id="JAAXPF010000007">
    <property type="protein sequence ID" value="NKY69167.1"/>
    <property type="molecule type" value="Genomic_DNA"/>
</dbReference>
<organism evidence="4 5">
    <name type="scientific">Corynebacterium mucifaciens</name>
    <dbReference type="NCBI Taxonomy" id="57171"/>
    <lineage>
        <taxon>Bacteria</taxon>
        <taxon>Bacillati</taxon>
        <taxon>Actinomycetota</taxon>
        <taxon>Actinomycetes</taxon>
        <taxon>Mycobacteriales</taxon>
        <taxon>Corynebacteriaceae</taxon>
        <taxon>Corynebacterium</taxon>
    </lineage>
</organism>
<dbReference type="InterPro" id="IPR007159">
    <property type="entry name" value="SpoVT-AbrB_dom"/>
</dbReference>
<feature type="region of interest" description="Disordered" evidence="2">
    <location>
        <begin position="74"/>
        <end position="94"/>
    </location>
</feature>
<evidence type="ECO:0000259" key="3">
    <source>
        <dbReference type="PROSITE" id="PS51740"/>
    </source>
</evidence>
<dbReference type="AlphaFoldDB" id="A0A7X6RET8"/>
<dbReference type="GO" id="GO:0003677">
    <property type="term" value="F:DNA binding"/>
    <property type="evidence" value="ECO:0007669"/>
    <property type="project" value="UniProtKB-UniRule"/>
</dbReference>
<sequence>MRRCAVEKATTRVFKSGNSQAVRIPADYRLDTDEVTVERVPEGLLLRPVEESMGEVVRRFRAFQTAQGIEGGILADPGGISDDASLSDDELGLR</sequence>
<feature type="compositionally biased region" description="Acidic residues" evidence="2">
    <location>
        <begin position="85"/>
        <end position="94"/>
    </location>
</feature>
<evidence type="ECO:0000313" key="4">
    <source>
        <dbReference type="EMBL" id="NKY69167.1"/>
    </source>
</evidence>
<dbReference type="Proteomes" id="UP000554284">
    <property type="component" value="Unassembled WGS sequence"/>
</dbReference>
<dbReference type="SUPFAM" id="SSF89447">
    <property type="entry name" value="AbrB/MazE/MraZ-like"/>
    <property type="match status" value="1"/>
</dbReference>
<evidence type="ECO:0000256" key="2">
    <source>
        <dbReference type="SAM" id="MobiDB-lite"/>
    </source>
</evidence>
<comment type="caution">
    <text evidence="4">The sequence shown here is derived from an EMBL/GenBank/DDBJ whole genome shotgun (WGS) entry which is preliminary data.</text>
</comment>
<dbReference type="Gene3D" id="2.10.260.10">
    <property type="match status" value="1"/>
</dbReference>
<gene>
    <name evidence="4" type="ORF">HF989_07240</name>
</gene>
<feature type="domain" description="SpoVT-AbrB" evidence="3">
    <location>
        <begin position="11"/>
        <end position="51"/>
    </location>
</feature>
<evidence type="ECO:0000313" key="5">
    <source>
        <dbReference type="Proteomes" id="UP000554284"/>
    </source>
</evidence>
<name>A0A7X6RET8_9CORY</name>
<evidence type="ECO:0000256" key="1">
    <source>
        <dbReference type="PROSITE-ProRule" id="PRU01076"/>
    </source>
</evidence>
<proteinExistence type="predicted"/>
<dbReference type="InterPro" id="IPR037914">
    <property type="entry name" value="SpoVT-AbrB_sf"/>
</dbReference>
<accession>A0A7X6RET8</accession>
<reference evidence="4 5" key="1">
    <citation type="submission" date="2020-04" db="EMBL/GenBank/DDBJ databases">
        <title>MicrobeNet Type strains.</title>
        <authorList>
            <person name="Nicholson A.C."/>
        </authorList>
    </citation>
    <scope>NUCLEOTIDE SEQUENCE [LARGE SCALE GENOMIC DNA]</scope>
    <source>
        <strain evidence="4 5">ATCC 700355</strain>
    </source>
</reference>
<dbReference type="PROSITE" id="PS51740">
    <property type="entry name" value="SPOVT_ABRB"/>
    <property type="match status" value="1"/>
</dbReference>
<keyword evidence="1 4" id="KW-0238">DNA-binding</keyword>
<protein>
    <submittedName>
        <fullName evidence="4">AbrB/MazE/SpoVT family DNA-binding domain-containing protein</fullName>
    </submittedName>
</protein>
<dbReference type="Pfam" id="PF04014">
    <property type="entry name" value="MazE_antitoxin"/>
    <property type="match status" value="1"/>
</dbReference>